<proteinExistence type="predicted"/>
<sequence>MSTQGILVRTRRPAAPQGTAEPAPAGSARPARRVRARRRTARGPVPAAARPPAAERSR</sequence>
<evidence type="ECO:0000313" key="2">
    <source>
        <dbReference type="EMBL" id="GEO96046.1"/>
    </source>
</evidence>
<feature type="region of interest" description="Disordered" evidence="1">
    <location>
        <begin position="1"/>
        <end position="58"/>
    </location>
</feature>
<feature type="compositionally biased region" description="Low complexity" evidence="1">
    <location>
        <begin position="20"/>
        <end position="29"/>
    </location>
</feature>
<comment type="caution">
    <text evidence="2">The sequence shown here is derived from an EMBL/GenBank/DDBJ whole genome shotgun (WGS) entry which is preliminary data.</text>
</comment>
<dbReference type="RefSeq" id="WP_157093467.1">
    <property type="nucleotide sequence ID" value="NZ_BJZS01000070.1"/>
</dbReference>
<protein>
    <submittedName>
        <fullName evidence="2">Uncharacterized protein</fullName>
    </submittedName>
</protein>
<name>A0A512IEB7_9MICC</name>
<evidence type="ECO:0000313" key="3">
    <source>
        <dbReference type="Proteomes" id="UP000321103"/>
    </source>
</evidence>
<feature type="compositionally biased region" description="Low complexity" evidence="1">
    <location>
        <begin position="42"/>
        <end position="52"/>
    </location>
</feature>
<dbReference type="EMBL" id="BJZS01000070">
    <property type="protein sequence ID" value="GEO96046.1"/>
    <property type="molecule type" value="Genomic_DNA"/>
</dbReference>
<keyword evidence="3" id="KW-1185">Reference proteome</keyword>
<gene>
    <name evidence="2" type="ORF">KTU01_21690</name>
</gene>
<accession>A0A512IEB7</accession>
<evidence type="ECO:0000256" key="1">
    <source>
        <dbReference type="SAM" id="MobiDB-lite"/>
    </source>
</evidence>
<feature type="compositionally biased region" description="Basic residues" evidence="1">
    <location>
        <begin position="30"/>
        <end position="41"/>
    </location>
</feature>
<organism evidence="2 3">
    <name type="scientific">Kocuria turfanensis</name>
    <dbReference type="NCBI Taxonomy" id="388357"/>
    <lineage>
        <taxon>Bacteria</taxon>
        <taxon>Bacillati</taxon>
        <taxon>Actinomycetota</taxon>
        <taxon>Actinomycetes</taxon>
        <taxon>Micrococcales</taxon>
        <taxon>Micrococcaceae</taxon>
        <taxon>Kocuria</taxon>
    </lineage>
</organism>
<dbReference type="AlphaFoldDB" id="A0A512IEB7"/>
<reference evidence="2 3" key="1">
    <citation type="submission" date="2019-07" db="EMBL/GenBank/DDBJ databases">
        <title>Whole genome shotgun sequence of Kocuria turfanensis NBRC 107627.</title>
        <authorList>
            <person name="Hosoyama A."/>
            <person name="Uohara A."/>
            <person name="Ohji S."/>
            <person name="Ichikawa N."/>
        </authorList>
    </citation>
    <scope>NUCLEOTIDE SEQUENCE [LARGE SCALE GENOMIC DNA]</scope>
    <source>
        <strain evidence="2 3">NBRC 107627</strain>
    </source>
</reference>
<dbReference type="Proteomes" id="UP000321103">
    <property type="component" value="Unassembled WGS sequence"/>
</dbReference>